<protein>
    <submittedName>
        <fullName evidence="2">Uncharacterized protein</fullName>
    </submittedName>
</protein>
<reference evidence="2 3" key="2">
    <citation type="journal article" date="2016" name="Genome Announc.">
        <title>Draft Genome Sequences of Streptomyces scabiei S58, Streptomyces turgidiscabies T45, and Streptomyces acidiscabies a10, the Pathogens of Potato Common Scab, Isolated in Japan.</title>
        <authorList>
            <person name="Tomihama T."/>
            <person name="Nishi Y."/>
            <person name="Sakai M."/>
            <person name="Ikenaga M."/>
            <person name="Okubo T."/>
            <person name="Ikeda S."/>
        </authorList>
    </citation>
    <scope>NUCLEOTIDE SEQUENCE [LARGE SCALE GENOMIC DNA]</scope>
    <source>
        <strain evidence="2 3">S58</strain>
    </source>
</reference>
<comment type="caution">
    <text evidence="2">The sequence shown here is derived from an EMBL/GenBank/DDBJ whole genome shotgun (WGS) entry which is preliminary data.</text>
</comment>
<proteinExistence type="predicted"/>
<gene>
    <name evidence="2" type="ORF">SsS58_04491</name>
</gene>
<dbReference type="Proteomes" id="UP000067448">
    <property type="component" value="Unassembled WGS sequence"/>
</dbReference>
<reference evidence="3" key="1">
    <citation type="submission" date="2015-11" db="EMBL/GenBank/DDBJ databases">
        <authorList>
            <consortium name="Cross-ministerial Strategic Innovation Promotion Program (SIP) consortium"/>
            <person name="Tomihama T."/>
            <person name="Ikenaga M."/>
            <person name="Sakai M."/>
            <person name="Okubo T."/>
            <person name="Ikeda S."/>
        </authorList>
    </citation>
    <scope>NUCLEOTIDE SEQUENCE [LARGE SCALE GENOMIC DNA]</scope>
    <source>
        <strain evidence="3">S58</strain>
    </source>
</reference>
<evidence type="ECO:0000313" key="3">
    <source>
        <dbReference type="Proteomes" id="UP000067448"/>
    </source>
</evidence>
<accession>A0A124C4D4</accession>
<feature type="region of interest" description="Disordered" evidence="1">
    <location>
        <begin position="1"/>
        <end position="33"/>
    </location>
</feature>
<name>A0A124C4D4_STRSC</name>
<evidence type="ECO:0000313" key="2">
    <source>
        <dbReference type="EMBL" id="GAQ64101.1"/>
    </source>
</evidence>
<sequence>MSSLPTRPVLDLRPGDQVHDPSGTWLTVATRPRPNRSGARLTWTYLGGIRGRAHWLAEVPCRPAPTTTPGATP</sequence>
<evidence type="ECO:0000256" key="1">
    <source>
        <dbReference type="SAM" id="MobiDB-lite"/>
    </source>
</evidence>
<organism evidence="2 3">
    <name type="scientific">Streptomyces scabiei</name>
    <dbReference type="NCBI Taxonomy" id="1930"/>
    <lineage>
        <taxon>Bacteria</taxon>
        <taxon>Bacillati</taxon>
        <taxon>Actinomycetota</taxon>
        <taxon>Actinomycetes</taxon>
        <taxon>Kitasatosporales</taxon>
        <taxon>Streptomycetaceae</taxon>
        <taxon>Streptomyces</taxon>
    </lineage>
</organism>
<dbReference type="RefSeq" id="WP_059081642.1">
    <property type="nucleotide sequence ID" value="NZ_BCMM01000021.1"/>
</dbReference>
<dbReference type="AlphaFoldDB" id="A0A124C4D4"/>
<dbReference type="EMBL" id="BCMM01000021">
    <property type="protein sequence ID" value="GAQ64101.1"/>
    <property type="molecule type" value="Genomic_DNA"/>
</dbReference>
<reference evidence="3" key="3">
    <citation type="submission" date="2016-02" db="EMBL/GenBank/DDBJ databases">
        <title>Draft genome of pathogenic Streptomyces sp. in Japan.</title>
        <authorList>
            <person name="Tomihama T."/>
            <person name="Ikenaga M."/>
            <person name="Sakai M."/>
            <person name="Okubo T."/>
            <person name="Ikeda S."/>
        </authorList>
    </citation>
    <scope>NUCLEOTIDE SEQUENCE [LARGE SCALE GENOMIC DNA]</scope>
    <source>
        <strain evidence="3">S58</strain>
    </source>
</reference>
<dbReference type="OrthoDB" id="9915751at2"/>